<dbReference type="Pfam" id="PF12327">
    <property type="entry name" value="FtsZ_C"/>
    <property type="match status" value="1"/>
</dbReference>
<evidence type="ECO:0000313" key="10">
    <source>
        <dbReference type="Proteomes" id="UP000230882"/>
    </source>
</evidence>
<reference evidence="10" key="1">
    <citation type="submission" date="2017-09" db="EMBL/GenBank/DDBJ databases">
        <title>Depth-based differentiation of microbial function through sediment-hosted aquifers and enrichment of novel symbionts in the deep terrestrial subsurface.</title>
        <authorList>
            <person name="Probst A.J."/>
            <person name="Ladd B."/>
            <person name="Jarett J.K."/>
            <person name="Geller-Mcgrath D.E."/>
            <person name="Sieber C.M.K."/>
            <person name="Emerson J.B."/>
            <person name="Anantharaman K."/>
            <person name="Thomas B.C."/>
            <person name="Malmstrom R."/>
            <person name="Stieglmeier M."/>
            <person name="Klingl A."/>
            <person name="Woyke T."/>
            <person name="Ryan C.M."/>
            <person name="Banfield J.F."/>
        </authorList>
    </citation>
    <scope>NUCLEOTIDE SEQUENCE [LARGE SCALE GENOMIC DNA]</scope>
</reference>
<evidence type="ECO:0000256" key="5">
    <source>
        <dbReference type="SAM" id="MobiDB-lite"/>
    </source>
</evidence>
<dbReference type="InterPro" id="IPR045061">
    <property type="entry name" value="FtsZ/CetZ"/>
</dbReference>
<comment type="similarity">
    <text evidence="1 4">Belongs to the FtsZ family.</text>
</comment>
<dbReference type="InterPro" id="IPR018316">
    <property type="entry name" value="Tubulin/FtsZ_2-layer-sand-dom"/>
</dbReference>
<keyword evidence="4" id="KW-0132">Cell division</keyword>
<keyword evidence="4" id="KW-0131">Cell cycle</keyword>
<dbReference type="GO" id="GO:0005737">
    <property type="term" value="C:cytoplasm"/>
    <property type="evidence" value="ECO:0007669"/>
    <property type="project" value="UniProtKB-SubCell"/>
</dbReference>
<dbReference type="InterPro" id="IPR036525">
    <property type="entry name" value="Tubulin/FtsZ_GTPase_sf"/>
</dbReference>
<dbReference type="Proteomes" id="UP000230882">
    <property type="component" value="Unassembled WGS sequence"/>
</dbReference>
<feature type="binding site" evidence="4">
    <location>
        <position position="156"/>
    </location>
    <ligand>
        <name>GTP</name>
        <dbReference type="ChEBI" id="CHEBI:37565"/>
    </ligand>
</feature>
<comment type="subunit">
    <text evidence="4">Homodimer. Polymerizes to form a dynamic ring structure in a strictly GTP-dependent manner. Interacts directly with several other division proteins.</text>
</comment>
<feature type="binding site" evidence="4">
    <location>
        <position position="160"/>
    </location>
    <ligand>
        <name>GTP</name>
        <dbReference type="ChEBI" id="CHEBI:37565"/>
    </ligand>
</feature>
<comment type="subcellular location">
    <subcellularLocation>
        <location evidence="4">Cytoplasm</location>
    </subcellularLocation>
    <text evidence="4">Assembles at midcell at the inner surface of the cytoplasmic membrane.</text>
</comment>
<name>A0A2H0UX41_9BACT</name>
<dbReference type="PANTHER" id="PTHR30314">
    <property type="entry name" value="CELL DIVISION PROTEIN FTSZ-RELATED"/>
    <property type="match status" value="1"/>
</dbReference>
<keyword evidence="4" id="KW-0963">Cytoplasm</keyword>
<dbReference type="InterPro" id="IPR003008">
    <property type="entry name" value="Tubulin_FtsZ_GTPase"/>
</dbReference>
<dbReference type="InterPro" id="IPR024757">
    <property type="entry name" value="FtsZ_C"/>
</dbReference>
<accession>A0A2H0UX41</accession>
<dbReference type="GO" id="GO:0003924">
    <property type="term" value="F:GTPase activity"/>
    <property type="evidence" value="ECO:0007669"/>
    <property type="project" value="UniProtKB-UniRule"/>
</dbReference>
<feature type="binding site" evidence="4">
    <location>
        <position position="204"/>
    </location>
    <ligand>
        <name>GTP</name>
        <dbReference type="ChEBI" id="CHEBI:37565"/>
    </ligand>
</feature>
<evidence type="ECO:0000259" key="8">
    <source>
        <dbReference type="SMART" id="SM00865"/>
    </source>
</evidence>
<evidence type="ECO:0000256" key="6">
    <source>
        <dbReference type="SAM" id="Phobius"/>
    </source>
</evidence>
<dbReference type="EMBL" id="PFAU01000012">
    <property type="protein sequence ID" value="PIR91377.1"/>
    <property type="molecule type" value="Genomic_DNA"/>
</dbReference>
<keyword evidence="4" id="KW-0717">Septation</keyword>
<keyword evidence="3 4" id="KW-0342">GTP-binding</keyword>
<dbReference type="InterPro" id="IPR008280">
    <property type="entry name" value="Tub_FtsZ_C"/>
</dbReference>
<feature type="compositionally biased region" description="Basic and acidic residues" evidence="5">
    <location>
        <begin position="392"/>
        <end position="405"/>
    </location>
</feature>
<feature type="region of interest" description="Disordered" evidence="5">
    <location>
        <begin position="371"/>
        <end position="405"/>
    </location>
</feature>
<dbReference type="SMART" id="SM00865">
    <property type="entry name" value="Tubulin_C"/>
    <property type="match status" value="1"/>
</dbReference>
<dbReference type="GO" id="GO:0043093">
    <property type="term" value="P:FtsZ-dependent cytokinesis"/>
    <property type="evidence" value="ECO:0007669"/>
    <property type="project" value="UniProtKB-UniRule"/>
</dbReference>
<dbReference type="SMART" id="SM00864">
    <property type="entry name" value="Tubulin"/>
    <property type="match status" value="1"/>
</dbReference>
<dbReference type="PRINTS" id="PR00423">
    <property type="entry name" value="CELLDVISFTSZ"/>
</dbReference>
<proteinExistence type="inferred from homology"/>
<keyword evidence="6" id="KW-0812">Transmembrane</keyword>
<comment type="caution">
    <text evidence="9">The sequence shown here is derived from an EMBL/GenBank/DDBJ whole genome shotgun (WGS) entry which is preliminary data.</text>
</comment>
<evidence type="ECO:0000256" key="1">
    <source>
        <dbReference type="ARBA" id="ARBA00009690"/>
    </source>
</evidence>
<feature type="domain" description="Tubulin/FtsZ 2-layer sandwich" evidence="8">
    <location>
        <begin position="224"/>
        <end position="352"/>
    </location>
</feature>
<dbReference type="CDD" id="cd02201">
    <property type="entry name" value="FtsZ_type1"/>
    <property type="match status" value="1"/>
</dbReference>
<comment type="function">
    <text evidence="4">Essential cell division protein that forms a contractile ring structure (Z ring) at the future cell division site. The regulation of the ring assembly controls the timing and the location of cell division. One of the functions of the FtsZ ring is to recruit other cell division proteins to the septum to produce a new cell wall between the dividing cells. Binds GTP and shows GTPase activity.</text>
</comment>
<dbReference type="HAMAP" id="MF_00909">
    <property type="entry name" value="FtsZ"/>
    <property type="match status" value="1"/>
</dbReference>
<evidence type="ECO:0000259" key="7">
    <source>
        <dbReference type="SMART" id="SM00864"/>
    </source>
</evidence>
<dbReference type="SUPFAM" id="SSF55307">
    <property type="entry name" value="Tubulin C-terminal domain-like"/>
    <property type="match status" value="1"/>
</dbReference>
<dbReference type="Gene3D" id="3.40.50.1440">
    <property type="entry name" value="Tubulin/FtsZ, GTPase domain"/>
    <property type="match status" value="1"/>
</dbReference>
<feature type="domain" description="Tubulin/FtsZ GTPase" evidence="7">
    <location>
        <begin position="30"/>
        <end position="222"/>
    </location>
</feature>
<dbReference type="GO" id="GO:0000917">
    <property type="term" value="P:division septum assembly"/>
    <property type="evidence" value="ECO:0007669"/>
    <property type="project" value="UniProtKB-KW"/>
</dbReference>
<dbReference type="PANTHER" id="PTHR30314:SF3">
    <property type="entry name" value="MITOCHONDRIAL DIVISION PROTEIN FSZA"/>
    <property type="match status" value="1"/>
</dbReference>
<evidence type="ECO:0000256" key="4">
    <source>
        <dbReference type="HAMAP-Rule" id="MF_00909"/>
    </source>
</evidence>
<dbReference type="InterPro" id="IPR000158">
    <property type="entry name" value="Cell_div_FtsZ"/>
</dbReference>
<protein>
    <recommendedName>
        <fullName evidence="4">Cell division protein FtsZ</fullName>
    </recommendedName>
</protein>
<dbReference type="SUPFAM" id="SSF52490">
    <property type="entry name" value="Tubulin nucleotide-binding domain-like"/>
    <property type="match status" value="1"/>
</dbReference>
<gene>
    <name evidence="4" type="primary">ftsZ</name>
    <name evidence="9" type="ORF">COU02_00475</name>
</gene>
<comment type="caution">
    <text evidence="4">Lacks conserved residue(s) required for the propagation of feature annotation.</text>
</comment>
<sequence length="476" mass="53569">MVSKSKKKPKELKRPISKTIDLLFRPRRIRIRVIGIGGGGSSIVSEIARSVKKTSFLIVDSDHRVVKKGGKNVKVFQLGEDLTGGLGTGMNVDLGERIAQKEKEKIARMFKDQDLVILVASLGGGFASGAAPVFAELTRDFKNISLGIFTLPFRFEGEKKSRIAEEAVEKIKENLSGQFVVANERIFQIIDKKTPLRKALSSLNRSLILMLEDLIEMISKPGLINIDFADLRTILKGRGRLIYFGSAFGQGPNRAEEVVKKVFQNPLSTRALAQGEDERSSSTIGNLGKSRKILFNIGGGKDLSLKEVERISWGICSFNRTAKIIFGISQDSKYNGKIKLTLIEVGDELRSSSRFAKARVGDELRSSSRFAKARVGDEKPGKKRAERKPKKERLPEKKEVKEEKKELSPIRTKILAGKKSKKGKRKQIKVVLEKEKKRKIRRSGLEIRKAKKEEEEEEWTKEPEWEIPAFLRRKTK</sequence>
<evidence type="ECO:0000256" key="2">
    <source>
        <dbReference type="ARBA" id="ARBA00022741"/>
    </source>
</evidence>
<feature type="compositionally biased region" description="Basic residues" evidence="5">
    <location>
        <begin position="381"/>
        <end position="391"/>
    </location>
</feature>
<dbReference type="GO" id="GO:0032153">
    <property type="term" value="C:cell division site"/>
    <property type="evidence" value="ECO:0007669"/>
    <property type="project" value="UniProtKB-UniRule"/>
</dbReference>
<dbReference type="Pfam" id="PF00091">
    <property type="entry name" value="Tubulin"/>
    <property type="match status" value="1"/>
</dbReference>
<dbReference type="AlphaFoldDB" id="A0A2H0UX41"/>
<feature type="transmembrane region" description="Helical" evidence="6">
    <location>
        <begin position="115"/>
        <end position="135"/>
    </location>
</feature>
<dbReference type="GO" id="GO:0051258">
    <property type="term" value="P:protein polymerization"/>
    <property type="evidence" value="ECO:0007669"/>
    <property type="project" value="UniProtKB-UniRule"/>
</dbReference>
<evidence type="ECO:0000313" key="9">
    <source>
        <dbReference type="EMBL" id="PIR91377.1"/>
    </source>
</evidence>
<evidence type="ECO:0000256" key="3">
    <source>
        <dbReference type="ARBA" id="ARBA00023134"/>
    </source>
</evidence>
<organism evidence="9 10">
    <name type="scientific">bacterium (Candidatus Gribaldobacteria) CG10_big_fil_rev_8_21_14_0_10_37_46</name>
    <dbReference type="NCBI Taxonomy" id="2014276"/>
    <lineage>
        <taxon>Bacteria</taxon>
        <taxon>Candidatus Gribaldobacteria</taxon>
    </lineage>
</organism>
<keyword evidence="2 4" id="KW-0547">Nucleotide-binding</keyword>
<keyword evidence="6" id="KW-0472">Membrane</keyword>
<keyword evidence="6" id="KW-1133">Transmembrane helix</keyword>
<dbReference type="GO" id="GO:0005525">
    <property type="term" value="F:GTP binding"/>
    <property type="evidence" value="ECO:0007669"/>
    <property type="project" value="UniProtKB-UniRule"/>
</dbReference>